<dbReference type="PANTHER" id="PTHR43377">
    <property type="entry name" value="BILIVERDIN REDUCTASE A"/>
    <property type="match status" value="1"/>
</dbReference>
<evidence type="ECO:0000313" key="3">
    <source>
        <dbReference type="EMBL" id="OKH20962.1"/>
    </source>
</evidence>
<reference evidence="3 4" key="1">
    <citation type="submission" date="2016-11" db="EMBL/GenBank/DDBJ databases">
        <title>Draft Genome Sequences of Nine Cyanobacterial Strains from Diverse Habitats.</title>
        <authorList>
            <person name="Zhu T."/>
            <person name="Hou S."/>
            <person name="Lu X."/>
            <person name="Hess W.R."/>
        </authorList>
    </citation>
    <scope>NUCLEOTIDE SEQUENCE [LARGE SCALE GENOMIC DNA]</scope>
    <source>
        <strain evidence="3 4">NIES-593</strain>
    </source>
</reference>
<dbReference type="Gene3D" id="3.40.50.720">
    <property type="entry name" value="NAD(P)-binding Rossmann-like Domain"/>
    <property type="match status" value="1"/>
</dbReference>
<name>A0A1U7HBI0_9CYAN</name>
<protein>
    <submittedName>
        <fullName evidence="3">Oxidoreductase</fullName>
    </submittedName>
</protein>
<dbReference type="Pfam" id="PF22725">
    <property type="entry name" value="GFO_IDH_MocA_C3"/>
    <property type="match status" value="1"/>
</dbReference>
<dbReference type="PANTHER" id="PTHR43377:SF2">
    <property type="entry name" value="BINDING ROSSMANN FOLD OXIDOREDUCTASE, PUTATIVE (AFU_ORTHOLOGUE AFUA_4G00560)-RELATED"/>
    <property type="match status" value="1"/>
</dbReference>
<dbReference type="RefSeq" id="WP_073600727.1">
    <property type="nucleotide sequence ID" value="NZ_MRCB01000024.1"/>
</dbReference>
<feature type="domain" description="Gfo/Idh/MocA-like oxidoreductase N-terminal" evidence="1">
    <location>
        <begin position="1"/>
        <end position="115"/>
    </location>
</feature>
<evidence type="ECO:0000259" key="2">
    <source>
        <dbReference type="Pfam" id="PF22725"/>
    </source>
</evidence>
<dbReference type="GO" id="GO:0000166">
    <property type="term" value="F:nucleotide binding"/>
    <property type="evidence" value="ECO:0007669"/>
    <property type="project" value="InterPro"/>
</dbReference>
<sequence length="376" mass="42052">MRIAIVGCGFVADYYLKTLPFHPNLELVGVMDRDLARASIYSSHYSVPFYHSLEELLEDDCVDLVVNLTNPSSHFSVSKACLESGKHVYSEKPLAMALSEAQELVNLAEQRGLLITSAPCNLLGETAQTLWKALRENVIGTARLVYAEIDDGLLHRMAYKQWTNGIGIPWPYKDEFEVGCTLEHAGYYISWLAAFFGPAQTVTAFSSCLIPDKQTDVPLAVNSPDFSVACIKFASGVVARLTCSIIAPHNHELQIIGDEGILSTHDCWYYNSPVYIKRRITIRRKTFETPWKIKYPLVGKPKKRYPYKGAMQMDFCRGVAELASAIAEQRSCRLSARFSLHINEVVLAIHNALETGSPYKITSSFDPIEPMSWAKS</sequence>
<gene>
    <name evidence="3" type="ORF">NIES593_17020</name>
</gene>
<feature type="domain" description="GFO/IDH/MocA-like oxidoreductase" evidence="2">
    <location>
        <begin position="128"/>
        <end position="262"/>
    </location>
</feature>
<dbReference type="STRING" id="1921803.NIES593_17020"/>
<dbReference type="SUPFAM" id="SSF51735">
    <property type="entry name" value="NAD(P)-binding Rossmann-fold domains"/>
    <property type="match status" value="1"/>
</dbReference>
<accession>A0A1U7HBI0</accession>
<keyword evidence="4" id="KW-1185">Reference proteome</keyword>
<dbReference type="AlphaFoldDB" id="A0A1U7HBI0"/>
<dbReference type="EMBL" id="MRCB01000024">
    <property type="protein sequence ID" value="OKH20962.1"/>
    <property type="molecule type" value="Genomic_DNA"/>
</dbReference>
<dbReference type="InterPro" id="IPR036291">
    <property type="entry name" value="NAD(P)-bd_dom_sf"/>
</dbReference>
<organism evidence="3 4">
    <name type="scientific">Hydrococcus rivularis NIES-593</name>
    <dbReference type="NCBI Taxonomy" id="1921803"/>
    <lineage>
        <taxon>Bacteria</taxon>
        <taxon>Bacillati</taxon>
        <taxon>Cyanobacteriota</taxon>
        <taxon>Cyanophyceae</taxon>
        <taxon>Pleurocapsales</taxon>
        <taxon>Hydrococcaceae</taxon>
        <taxon>Hydrococcus</taxon>
    </lineage>
</organism>
<dbReference type="Pfam" id="PF01408">
    <property type="entry name" value="GFO_IDH_MocA"/>
    <property type="match status" value="1"/>
</dbReference>
<dbReference type="InterPro" id="IPR051450">
    <property type="entry name" value="Gfo/Idh/MocA_Oxidoreductases"/>
</dbReference>
<proteinExistence type="predicted"/>
<evidence type="ECO:0000313" key="4">
    <source>
        <dbReference type="Proteomes" id="UP000186868"/>
    </source>
</evidence>
<dbReference type="InterPro" id="IPR055170">
    <property type="entry name" value="GFO_IDH_MocA-like_dom"/>
</dbReference>
<dbReference type="InterPro" id="IPR000683">
    <property type="entry name" value="Gfo/Idh/MocA-like_OxRdtase_N"/>
</dbReference>
<comment type="caution">
    <text evidence="3">The sequence shown here is derived from an EMBL/GenBank/DDBJ whole genome shotgun (WGS) entry which is preliminary data.</text>
</comment>
<dbReference type="Proteomes" id="UP000186868">
    <property type="component" value="Unassembled WGS sequence"/>
</dbReference>
<dbReference type="Gene3D" id="3.30.360.10">
    <property type="entry name" value="Dihydrodipicolinate Reductase, domain 2"/>
    <property type="match status" value="1"/>
</dbReference>
<dbReference type="SUPFAM" id="SSF55347">
    <property type="entry name" value="Glyceraldehyde-3-phosphate dehydrogenase-like, C-terminal domain"/>
    <property type="match status" value="1"/>
</dbReference>
<dbReference type="OrthoDB" id="9815825at2"/>
<evidence type="ECO:0000259" key="1">
    <source>
        <dbReference type="Pfam" id="PF01408"/>
    </source>
</evidence>